<feature type="binding site" evidence="9">
    <location>
        <begin position="535"/>
        <end position="536"/>
    </location>
    <ligand>
        <name>FAD</name>
        <dbReference type="ChEBI" id="CHEBI:57692"/>
    </ligand>
</feature>
<comment type="caution">
    <text evidence="13">The sequence shown here is derived from an EMBL/GenBank/DDBJ whole genome shotgun (WGS) entry which is preliminary data.</text>
</comment>
<keyword evidence="4" id="KW-0732">Signal</keyword>
<dbReference type="PANTHER" id="PTHR11552:SF201">
    <property type="entry name" value="GLUCOSE-METHANOL-CHOLINE OXIDOREDUCTASE N-TERMINAL DOMAIN-CONTAINING PROTEIN"/>
    <property type="match status" value="1"/>
</dbReference>
<dbReference type="InterPro" id="IPR036188">
    <property type="entry name" value="FAD/NAD-bd_sf"/>
</dbReference>
<feature type="active site" description="Proton acceptor" evidence="8">
    <location>
        <position position="579"/>
    </location>
</feature>
<evidence type="ECO:0000256" key="2">
    <source>
        <dbReference type="ARBA" id="ARBA00010790"/>
    </source>
</evidence>
<evidence type="ECO:0000259" key="11">
    <source>
        <dbReference type="PROSITE" id="PS00623"/>
    </source>
</evidence>
<dbReference type="InterPro" id="IPR007867">
    <property type="entry name" value="GMC_OxRtase_C"/>
</dbReference>
<comment type="similarity">
    <text evidence="2 10">Belongs to the GMC oxidoreductase family.</text>
</comment>
<dbReference type="Pfam" id="PF05199">
    <property type="entry name" value="GMC_oxred_C"/>
    <property type="match status" value="1"/>
</dbReference>
<dbReference type="Proteomes" id="UP001218188">
    <property type="component" value="Unassembled WGS sequence"/>
</dbReference>
<evidence type="ECO:0000256" key="5">
    <source>
        <dbReference type="ARBA" id="ARBA00022827"/>
    </source>
</evidence>
<comment type="cofactor">
    <cofactor evidence="1 9">
        <name>FAD</name>
        <dbReference type="ChEBI" id="CHEBI:57692"/>
    </cofactor>
</comment>
<dbReference type="GO" id="GO:0050660">
    <property type="term" value="F:flavin adenine dinucleotide binding"/>
    <property type="evidence" value="ECO:0007669"/>
    <property type="project" value="InterPro"/>
</dbReference>
<evidence type="ECO:0000259" key="12">
    <source>
        <dbReference type="PROSITE" id="PS00624"/>
    </source>
</evidence>
<feature type="domain" description="Glucose-methanol-choline oxidoreductase N-terminal" evidence="11">
    <location>
        <begin position="91"/>
        <end position="114"/>
    </location>
</feature>
<evidence type="ECO:0000256" key="8">
    <source>
        <dbReference type="PIRSR" id="PIRSR000137-1"/>
    </source>
</evidence>
<reference evidence="13" key="1">
    <citation type="submission" date="2023-03" db="EMBL/GenBank/DDBJ databases">
        <title>Massive genome expansion in bonnet fungi (Mycena s.s.) driven by repeated elements and novel gene families across ecological guilds.</title>
        <authorList>
            <consortium name="Lawrence Berkeley National Laboratory"/>
            <person name="Harder C.B."/>
            <person name="Miyauchi S."/>
            <person name="Viragh M."/>
            <person name="Kuo A."/>
            <person name="Thoen E."/>
            <person name="Andreopoulos B."/>
            <person name="Lu D."/>
            <person name="Skrede I."/>
            <person name="Drula E."/>
            <person name="Henrissat B."/>
            <person name="Morin E."/>
            <person name="Kohler A."/>
            <person name="Barry K."/>
            <person name="LaButti K."/>
            <person name="Morin E."/>
            <person name="Salamov A."/>
            <person name="Lipzen A."/>
            <person name="Mereny Z."/>
            <person name="Hegedus B."/>
            <person name="Baldrian P."/>
            <person name="Stursova M."/>
            <person name="Weitz H."/>
            <person name="Taylor A."/>
            <person name="Grigoriev I.V."/>
            <person name="Nagy L.G."/>
            <person name="Martin F."/>
            <person name="Kauserud H."/>
        </authorList>
    </citation>
    <scope>NUCLEOTIDE SEQUENCE</scope>
    <source>
        <strain evidence="13">CBHHK200</strain>
    </source>
</reference>
<feature type="active site" description="Proton donor" evidence="8">
    <location>
        <position position="536"/>
    </location>
</feature>
<keyword evidence="6" id="KW-0560">Oxidoreductase</keyword>
<dbReference type="PROSITE" id="PS00623">
    <property type="entry name" value="GMC_OXRED_1"/>
    <property type="match status" value="1"/>
</dbReference>
<dbReference type="PROSITE" id="PS00624">
    <property type="entry name" value="GMC_OXRED_2"/>
    <property type="match status" value="1"/>
</dbReference>
<feature type="domain" description="Glucose-methanol-choline oxidoreductase N-terminal" evidence="12">
    <location>
        <begin position="279"/>
        <end position="293"/>
    </location>
</feature>
<dbReference type="InterPro" id="IPR012132">
    <property type="entry name" value="GMC_OxRdtase"/>
</dbReference>
<keyword evidence="5 9" id="KW-0274">FAD</keyword>
<evidence type="ECO:0000256" key="7">
    <source>
        <dbReference type="ARBA" id="ARBA00023180"/>
    </source>
</evidence>
<evidence type="ECO:0000256" key="3">
    <source>
        <dbReference type="ARBA" id="ARBA00022630"/>
    </source>
</evidence>
<dbReference type="GO" id="GO:0016614">
    <property type="term" value="F:oxidoreductase activity, acting on CH-OH group of donors"/>
    <property type="evidence" value="ECO:0007669"/>
    <property type="project" value="InterPro"/>
</dbReference>
<evidence type="ECO:0000256" key="6">
    <source>
        <dbReference type="ARBA" id="ARBA00023002"/>
    </source>
</evidence>
<dbReference type="InterPro" id="IPR000172">
    <property type="entry name" value="GMC_OxRdtase_N"/>
</dbReference>
<keyword evidence="3 10" id="KW-0285">Flavoprotein</keyword>
<feature type="binding site" evidence="9">
    <location>
        <position position="239"/>
    </location>
    <ligand>
        <name>FAD</name>
        <dbReference type="ChEBI" id="CHEBI:57692"/>
    </ligand>
</feature>
<keyword evidence="7" id="KW-0325">Glycoprotein</keyword>
<name>A0AAD6X2H4_9AGAR</name>
<evidence type="ECO:0000256" key="10">
    <source>
        <dbReference type="RuleBase" id="RU003968"/>
    </source>
</evidence>
<dbReference type="SUPFAM" id="SSF51905">
    <property type="entry name" value="FAD/NAD(P)-binding domain"/>
    <property type="match status" value="1"/>
</dbReference>
<dbReference type="EMBL" id="JARJCM010000042">
    <property type="protein sequence ID" value="KAJ7036518.1"/>
    <property type="molecule type" value="Genomic_DNA"/>
</dbReference>
<evidence type="ECO:0000256" key="1">
    <source>
        <dbReference type="ARBA" id="ARBA00001974"/>
    </source>
</evidence>
<dbReference type="SUPFAM" id="SSF54373">
    <property type="entry name" value="FAD-linked reductases, C-terminal domain"/>
    <property type="match status" value="1"/>
</dbReference>
<evidence type="ECO:0000256" key="9">
    <source>
        <dbReference type="PIRSR" id="PIRSR000137-2"/>
    </source>
</evidence>
<dbReference type="Gene3D" id="3.50.50.60">
    <property type="entry name" value="FAD/NAD(P)-binding domain"/>
    <property type="match status" value="1"/>
</dbReference>
<evidence type="ECO:0000313" key="13">
    <source>
        <dbReference type="EMBL" id="KAJ7036518.1"/>
    </source>
</evidence>
<proteinExistence type="inferred from homology"/>
<accession>A0AAD6X2H4</accession>
<sequence length="600" mass="65727">MLLSANQVSGKLFDFIIVGGGTSGLTVAARLSEDSSISVLVLEAGQANLNDPEILTPGGFGKRFGNAQYDWAFKTTPQKACHQRSFTFNRGKGLGGSSALNFHQYHRPAKADIDAFEELGNLGWNWELLERYYAKTEGFLRPMEKTNAISYDLARHGTTGPLVVAYQTTMSGFELPYQLAMKNLGISLVEEPFSGDTTGTWLSPLTIDPQRRVRSYSANKYYQPNADRTNLTVVVSAHVAKIVTQLDPNGRATATEVLFVSGEARHSVKVGKEVILSAGAIMSPQILELSGIGDTPILQAAGVQARVHLPGVGKNVQEHTNARVTRELRPEIESEYLTFDMLSDATEYDRQRELYQTSGAGVFATGSSTCMTFIPLESISPIADILQKSITQSIDDGVSSTSISPALKKQYEIQLKHVKDGEPTCEFILSPRLIPDPPPGKKYITASALINHPFSRGSIHITSSDPFVPPNIDPNYFEHKYDLLQLIEHIKFCRKILDQEPLKKLLTEIEVTPGSDVQTDKQIADYVKSTMGTTWHTVGSCSMLPLADNGVVDRKLKVYNTSNIRVVDISIIPLHIGAHLQATAYAIGELGADIIKGNIF</sequence>
<dbReference type="PIRSF" id="PIRSF000137">
    <property type="entry name" value="Alcohol_oxidase"/>
    <property type="match status" value="1"/>
</dbReference>
<dbReference type="Pfam" id="PF00732">
    <property type="entry name" value="GMC_oxred_N"/>
    <property type="match status" value="1"/>
</dbReference>
<protein>
    <submittedName>
        <fullName evidence="13">Alcohol oxidase</fullName>
    </submittedName>
</protein>
<feature type="binding site" evidence="9">
    <location>
        <begin position="22"/>
        <end position="23"/>
    </location>
    <ligand>
        <name>FAD</name>
        <dbReference type="ChEBI" id="CHEBI:57692"/>
    </ligand>
</feature>
<dbReference type="AlphaFoldDB" id="A0AAD6X2H4"/>
<keyword evidence="14" id="KW-1185">Reference proteome</keyword>
<organism evidence="13 14">
    <name type="scientific">Mycena alexandri</name>
    <dbReference type="NCBI Taxonomy" id="1745969"/>
    <lineage>
        <taxon>Eukaryota</taxon>
        <taxon>Fungi</taxon>
        <taxon>Dikarya</taxon>
        <taxon>Basidiomycota</taxon>
        <taxon>Agaricomycotina</taxon>
        <taxon>Agaricomycetes</taxon>
        <taxon>Agaricomycetidae</taxon>
        <taxon>Agaricales</taxon>
        <taxon>Marasmiineae</taxon>
        <taxon>Mycenaceae</taxon>
        <taxon>Mycena</taxon>
    </lineage>
</organism>
<dbReference type="PANTHER" id="PTHR11552">
    <property type="entry name" value="GLUCOSE-METHANOL-CHOLINE GMC OXIDOREDUCTASE"/>
    <property type="match status" value="1"/>
</dbReference>
<evidence type="ECO:0000313" key="14">
    <source>
        <dbReference type="Proteomes" id="UP001218188"/>
    </source>
</evidence>
<evidence type="ECO:0000256" key="4">
    <source>
        <dbReference type="ARBA" id="ARBA00022729"/>
    </source>
</evidence>
<dbReference type="Gene3D" id="3.30.560.10">
    <property type="entry name" value="Glucose Oxidase, domain 3"/>
    <property type="match status" value="1"/>
</dbReference>
<gene>
    <name evidence="13" type="ORF">C8F04DRAFT_1094724</name>
</gene>